<dbReference type="STRING" id="445710.ATSB10_07930"/>
<dbReference type="OrthoDB" id="7061211at2"/>
<name>A0A160MZ72_9GAMM</name>
<evidence type="ECO:0000256" key="6">
    <source>
        <dbReference type="ARBA" id="ARBA00023306"/>
    </source>
</evidence>
<dbReference type="PATRIC" id="fig|445710.3.peg.792"/>
<keyword evidence="1 7" id="KW-1003">Cell membrane</keyword>
<dbReference type="GO" id="GO:0043093">
    <property type="term" value="P:FtsZ-dependent cytokinesis"/>
    <property type="evidence" value="ECO:0007669"/>
    <property type="project" value="UniProtKB-UniRule"/>
</dbReference>
<dbReference type="AlphaFoldDB" id="A0A160MZ72"/>
<keyword evidence="7" id="KW-0997">Cell inner membrane</keyword>
<comment type="function">
    <text evidence="7">Essential cell division protein. May link together the upstream cell division proteins, which are predominantly cytoplasmic, with the downstream cell division proteins, which are predominantly periplasmic.</text>
</comment>
<evidence type="ECO:0000256" key="4">
    <source>
        <dbReference type="ARBA" id="ARBA00022989"/>
    </source>
</evidence>
<proteinExistence type="inferred from homology"/>
<sequence>MLRWVALILIALLVALQFKLWSDAGGMREVDTLRAAVKKQTDENQRLQQRNQALAADVTDLKSGEQAVEARARAELGLVKPGETFYQVVEGPASAASSTAAPAGSGTP</sequence>
<dbReference type="RefSeq" id="WP_063670632.1">
    <property type="nucleotide sequence ID" value="NZ_CP014841.1"/>
</dbReference>
<dbReference type="KEGG" id="dtx:ATSB10_07930"/>
<gene>
    <name evidence="7" type="primary">ftsB</name>
    <name evidence="8" type="ORF">ATSB10_07930</name>
</gene>
<keyword evidence="2 7" id="KW-0132">Cell division</keyword>
<dbReference type="Proteomes" id="UP000077255">
    <property type="component" value="Chromosome"/>
</dbReference>
<organism evidence="8 9">
    <name type="scientific">Dyella thiooxydans</name>
    <dbReference type="NCBI Taxonomy" id="445710"/>
    <lineage>
        <taxon>Bacteria</taxon>
        <taxon>Pseudomonadati</taxon>
        <taxon>Pseudomonadota</taxon>
        <taxon>Gammaproteobacteria</taxon>
        <taxon>Lysobacterales</taxon>
        <taxon>Rhodanobacteraceae</taxon>
        <taxon>Dyella</taxon>
    </lineage>
</organism>
<dbReference type="GO" id="GO:0030428">
    <property type="term" value="C:cell septum"/>
    <property type="evidence" value="ECO:0007669"/>
    <property type="project" value="TreeGrafter"/>
</dbReference>
<reference evidence="8 9" key="1">
    <citation type="submission" date="2016-02" db="EMBL/GenBank/DDBJ databases">
        <title>Complete genome sequencing and analysis of ATSB10, Dyella thiooxydans isolated from rhizosphere soil of sunflower (Helianthus annuus L.).</title>
        <authorList>
            <person name="Lee Y."/>
            <person name="Hwangbo K."/>
            <person name="Chung H."/>
            <person name="Yoo J."/>
            <person name="Kim K.Y."/>
            <person name="Sa T.M."/>
            <person name="Um Y."/>
            <person name="Madhaiyan M."/>
        </authorList>
    </citation>
    <scope>NUCLEOTIDE SEQUENCE [LARGE SCALE GENOMIC DNA]</scope>
    <source>
        <strain evidence="8 9">ATSB10</strain>
    </source>
</reference>
<keyword evidence="5 7" id="KW-0472">Membrane</keyword>
<dbReference type="Pfam" id="PF04977">
    <property type="entry name" value="DivIC"/>
    <property type="match status" value="1"/>
</dbReference>
<evidence type="ECO:0000256" key="2">
    <source>
        <dbReference type="ARBA" id="ARBA00022618"/>
    </source>
</evidence>
<dbReference type="EMBL" id="CP014841">
    <property type="protein sequence ID" value="AND68247.1"/>
    <property type="molecule type" value="Genomic_DNA"/>
</dbReference>
<feature type="coiled-coil region" evidence="7">
    <location>
        <begin position="30"/>
        <end position="57"/>
    </location>
</feature>
<keyword evidence="9" id="KW-1185">Reference proteome</keyword>
<evidence type="ECO:0000256" key="1">
    <source>
        <dbReference type="ARBA" id="ARBA00022475"/>
    </source>
</evidence>
<dbReference type="InterPro" id="IPR023081">
    <property type="entry name" value="Cell_div_FtsB"/>
</dbReference>
<accession>A0A160MZ72</accession>
<evidence type="ECO:0000313" key="9">
    <source>
        <dbReference type="Proteomes" id="UP000077255"/>
    </source>
</evidence>
<evidence type="ECO:0000256" key="5">
    <source>
        <dbReference type="ARBA" id="ARBA00023136"/>
    </source>
</evidence>
<keyword evidence="6 7" id="KW-0131">Cell cycle</keyword>
<comment type="subcellular location">
    <subcellularLocation>
        <location evidence="7">Cell inner membrane</location>
        <topology evidence="7">Single-pass type II membrane protein</topology>
    </subcellularLocation>
    <text evidence="7">Localizes to the division septum.</text>
</comment>
<feature type="topological domain" description="Cytoplasmic" evidence="7">
    <location>
        <begin position="1"/>
        <end position="4"/>
    </location>
</feature>
<evidence type="ECO:0000313" key="8">
    <source>
        <dbReference type="EMBL" id="AND68247.1"/>
    </source>
</evidence>
<dbReference type="GO" id="GO:0032153">
    <property type="term" value="C:cell division site"/>
    <property type="evidence" value="ECO:0007669"/>
    <property type="project" value="UniProtKB-UniRule"/>
</dbReference>
<keyword evidence="4 7" id="KW-1133">Transmembrane helix</keyword>
<evidence type="ECO:0000256" key="3">
    <source>
        <dbReference type="ARBA" id="ARBA00022692"/>
    </source>
</evidence>
<dbReference type="HAMAP" id="MF_00599">
    <property type="entry name" value="FtsB"/>
    <property type="match status" value="1"/>
</dbReference>
<dbReference type="InterPro" id="IPR007060">
    <property type="entry name" value="FtsL/DivIC"/>
</dbReference>
<evidence type="ECO:0000256" key="7">
    <source>
        <dbReference type="HAMAP-Rule" id="MF_00599"/>
    </source>
</evidence>
<keyword evidence="7" id="KW-0175">Coiled coil</keyword>
<comment type="subunit">
    <text evidence="7">Part of a complex composed of FtsB, FtsL and FtsQ.</text>
</comment>
<protein>
    <recommendedName>
        <fullName evidence="7">Cell division protein FtsB</fullName>
    </recommendedName>
</protein>
<dbReference type="PANTHER" id="PTHR37485">
    <property type="entry name" value="CELL DIVISION PROTEIN FTSB"/>
    <property type="match status" value="1"/>
</dbReference>
<keyword evidence="3 7" id="KW-0812">Transmembrane</keyword>
<comment type="similarity">
    <text evidence="7">Belongs to the FtsB family.</text>
</comment>
<feature type="topological domain" description="Periplasmic" evidence="7">
    <location>
        <begin position="23"/>
        <end position="108"/>
    </location>
</feature>
<dbReference type="PANTHER" id="PTHR37485:SF1">
    <property type="entry name" value="CELL DIVISION PROTEIN FTSB"/>
    <property type="match status" value="1"/>
</dbReference>
<dbReference type="NCBIfam" id="NF002058">
    <property type="entry name" value="PRK00888.1"/>
    <property type="match status" value="1"/>
</dbReference>
<dbReference type="GO" id="GO:0005886">
    <property type="term" value="C:plasma membrane"/>
    <property type="evidence" value="ECO:0007669"/>
    <property type="project" value="UniProtKB-SubCell"/>
</dbReference>